<organism evidence="1 2">
    <name type="scientific">Candidatus Neomicrothrix parvicella RN1</name>
    <dbReference type="NCBI Taxonomy" id="1229780"/>
    <lineage>
        <taxon>Bacteria</taxon>
        <taxon>Bacillati</taxon>
        <taxon>Actinomycetota</taxon>
        <taxon>Acidimicrobiia</taxon>
        <taxon>Acidimicrobiales</taxon>
        <taxon>Microthrixaceae</taxon>
        <taxon>Candidatus Neomicrothrix</taxon>
    </lineage>
</organism>
<dbReference type="AlphaFoldDB" id="R4Z2Q1"/>
<proteinExistence type="predicted"/>
<gene>
    <name evidence="1" type="ORF">BN381_50150</name>
</gene>
<accession>R4Z2Q1</accession>
<dbReference type="Proteomes" id="UP000018291">
    <property type="component" value="Unassembled WGS sequence"/>
</dbReference>
<reference evidence="1 2" key="1">
    <citation type="journal article" date="2013" name="ISME J.">
        <title>Metabolic model for the filamentous 'Candidatus Microthrix parvicella' based on genomic and metagenomic analyses.</title>
        <authorList>
            <person name="Jon McIlroy S."/>
            <person name="Kristiansen R."/>
            <person name="Albertsen M."/>
            <person name="Michael Karst S."/>
            <person name="Rossetti S."/>
            <person name="Lund Nielsen J."/>
            <person name="Tandoi V."/>
            <person name="James Seviour R."/>
            <person name="Nielsen P.H."/>
        </authorList>
    </citation>
    <scope>NUCLEOTIDE SEQUENCE [LARGE SCALE GENOMIC DNA]</scope>
    <source>
        <strain evidence="1 2">RN1</strain>
    </source>
</reference>
<evidence type="ECO:0000313" key="2">
    <source>
        <dbReference type="Proteomes" id="UP000018291"/>
    </source>
</evidence>
<keyword evidence="2" id="KW-1185">Reference proteome</keyword>
<name>R4Z2Q1_9ACTN</name>
<protein>
    <submittedName>
        <fullName evidence="1">Uncharacterized protein</fullName>
    </submittedName>
</protein>
<sequence length="72" mass="8272">MRWPAGFWMRRLRRFPTRPTRLEPRPEVSPASIDFGPVAGVTYHSPPDEFALEQLDVEGAPTWPSGHSRQSR</sequence>
<dbReference type="HOGENOM" id="CLU_2714882_0_0_11"/>
<dbReference type="EMBL" id="CANL01000045">
    <property type="protein sequence ID" value="CCM65008.1"/>
    <property type="molecule type" value="Genomic_DNA"/>
</dbReference>
<evidence type="ECO:0000313" key="1">
    <source>
        <dbReference type="EMBL" id="CCM65008.1"/>
    </source>
</evidence>
<comment type="caution">
    <text evidence="1">The sequence shown here is derived from an EMBL/GenBank/DDBJ whole genome shotgun (WGS) entry which is preliminary data.</text>
</comment>